<dbReference type="EMBL" id="CAJJDP010000126">
    <property type="protein sequence ID" value="CAD8202183.1"/>
    <property type="molecule type" value="Genomic_DNA"/>
</dbReference>
<reference evidence="1" key="1">
    <citation type="submission" date="2021-01" db="EMBL/GenBank/DDBJ databases">
        <authorList>
            <consortium name="Genoscope - CEA"/>
            <person name="William W."/>
        </authorList>
    </citation>
    <scope>NUCLEOTIDE SEQUENCE</scope>
</reference>
<keyword evidence="2" id="KW-1185">Reference proteome</keyword>
<accession>A0A8S1XM78</accession>
<sequence length="330" mass="37911">MSEQQKYIGSILSRTKALITTNYQKLPLKAPKFVENIIVYADTVSQPLIQKVTDTVDDNINRSVQIVQSYEKTFNIAEQGQKLKQKGKELTDQLKENSKKALDQGVDLAKNNGATQFVLQTCDNVANKVFNTIEGNVARMQKAILKEAKATNSEQTYNQRAVQLAYNLTELTQGLFTLLKNEIHTAGGQRVQQLKIFVTLNFKQHLNATLFTYKVIVIQPISSLYTTSLKELKSQLNTLREKYNNQELLQYLIEQLTQLKESIEATQYEEFQTLFYTALKQLNLFTILKSQYQKTIQAYKHSLDEQRKVVVVEEEEKEPEQGTQEIQINE</sequence>
<comment type="caution">
    <text evidence="1">The sequence shown here is derived from an EMBL/GenBank/DDBJ whole genome shotgun (WGS) entry which is preliminary data.</text>
</comment>
<dbReference type="OrthoDB" id="302854at2759"/>
<protein>
    <submittedName>
        <fullName evidence="1">Uncharacterized protein</fullName>
    </submittedName>
</protein>
<name>A0A8S1XM78_PAROT</name>
<evidence type="ECO:0000313" key="1">
    <source>
        <dbReference type="EMBL" id="CAD8202183.1"/>
    </source>
</evidence>
<dbReference type="Proteomes" id="UP000683925">
    <property type="component" value="Unassembled WGS sequence"/>
</dbReference>
<dbReference type="AlphaFoldDB" id="A0A8S1XM78"/>
<organism evidence="1 2">
    <name type="scientific">Paramecium octaurelia</name>
    <dbReference type="NCBI Taxonomy" id="43137"/>
    <lineage>
        <taxon>Eukaryota</taxon>
        <taxon>Sar</taxon>
        <taxon>Alveolata</taxon>
        <taxon>Ciliophora</taxon>
        <taxon>Intramacronucleata</taxon>
        <taxon>Oligohymenophorea</taxon>
        <taxon>Peniculida</taxon>
        <taxon>Parameciidae</taxon>
        <taxon>Paramecium</taxon>
    </lineage>
</organism>
<evidence type="ECO:0000313" key="2">
    <source>
        <dbReference type="Proteomes" id="UP000683925"/>
    </source>
</evidence>
<gene>
    <name evidence="1" type="ORF">POCTA_138.1.T1260120</name>
</gene>
<dbReference type="OMA" id="YNQRAVQ"/>
<proteinExistence type="predicted"/>